<evidence type="ECO:0000256" key="1">
    <source>
        <dbReference type="SAM" id="SignalP"/>
    </source>
</evidence>
<comment type="caution">
    <text evidence="2">The sequence shown here is derived from an EMBL/GenBank/DDBJ whole genome shotgun (WGS) entry which is preliminary data.</text>
</comment>
<reference evidence="2 3" key="1">
    <citation type="submission" date="2024-07" db="EMBL/GenBank/DDBJ databases">
        <title>Luteimonas salilacus sp. nov., isolated from the shore soil of Salt Lake in Tibet of China.</title>
        <authorList>
            <person name="Zhang X."/>
            <person name="Li A."/>
        </authorList>
    </citation>
    <scope>NUCLEOTIDE SEQUENCE [LARGE SCALE GENOMIC DNA]</scope>
    <source>
        <strain evidence="2 3">B3-2-R+30</strain>
    </source>
</reference>
<dbReference type="EMBL" id="JBFWIC010000002">
    <property type="protein sequence ID" value="MEZ0473539.1"/>
    <property type="molecule type" value="Genomic_DNA"/>
</dbReference>
<organism evidence="2 3">
    <name type="scientific">Luteimonas salinilitoris</name>
    <dbReference type="NCBI Taxonomy" id="3237697"/>
    <lineage>
        <taxon>Bacteria</taxon>
        <taxon>Pseudomonadati</taxon>
        <taxon>Pseudomonadota</taxon>
        <taxon>Gammaproteobacteria</taxon>
        <taxon>Lysobacterales</taxon>
        <taxon>Lysobacteraceae</taxon>
        <taxon>Luteimonas</taxon>
    </lineage>
</organism>
<keyword evidence="3" id="KW-1185">Reference proteome</keyword>
<gene>
    <name evidence="2" type="ORF">AB6713_02775</name>
</gene>
<keyword evidence="1" id="KW-0732">Signal</keyword>
<evidence type="ECO:0000313" key="3">
    <source>
        <dbReference type="Proteomes" id="UP001566331"/>
    </source>
</evidence>
<feature type="signal peptide" evidence="1">
    <location>
        <begin position="1"/>
        <end position="20"/>
    </location>
</feature>
<dbReference type="PROSITE" id="PS51257">
    <property type="entry name" value="PROKAR_LIPOPROTEIN"/>
    <property type="match status" value="1"/>
</dbReference>
<evidence type="ECO:0000313" key="2">
    <source>
        <dbReference type="EMBL" id="MEZ0473539.1"/>
    </source>
</evidence>
<name>A0ABV4HQ47_9GAMM</name>
<dbReference type="Proteomes" id="UP001566331">
    <property type="component" value="Unassembled WGS sequence"/>
</dbReference>
<protein>
    <submittedName>
        <fullName evidence="2">Uncharacterized protein</fullName>
    </submittedName>
</protein>
<proteinExistence type="predicted"/>
<sequence length="160" mass="17485">MKIFSLFTFLVLISSGCAKPEPDNPGSRNSVCKYSGNSANEQYCATTYFQLLANPSSYEGERVLVQAWAVSINGKTVIFPTKDSLNGAETVSSIVLVSGSELEQINRRLKSDNGIEVPRRMAIGGVFKQNIEGKDGKGQLSGFDVDRFGALTEVDRFSFR</sequence>
<accession>A0ABV4HQ47</accession>
<feature type="chain" id="PRO_5045415601" evidence="1">
    <location>
        <begin position="21"/>
        <end position="160"/>
    </location>
</feature>
<dbReference type="RefSeq" id="WP_370562294.1">
    <property type="nucleotide sequence ID" value="NZ_JBFWIB010000001.1"/>
</dbReference>